<keyword evidence="3" id="KW-1185">Reference proteome</keyword>
<dbReference type="PANTHER" id="PTHR15992">
    <property type="entry name" value="HOLLIDAY JUNCTION RECOGNITION PROTEIN"/>
    <property type="match status" value="1"/>
</dbReference>
<dbReference type="PANTHER" id="PTHR15992:SF5">
    <property type="entry name" value="HOLLIDAY JUNCTION RECOGNITION PROTEIN"/>
    <property type="match status" value="1"/>
</dbReference>
<evidence type="ECO:0008006" key="4">
    <source>
        <dbReference type="Google" id="ProtNLM"/>
    </source>
</evidence>
<feature type="compositionally biased region" description="Polar residues" evidence="1">
    <location>
        <begin position="251"/>
        <end position="262"/>
    </location>
</feature>
<feature type="compositionally biased region" description="Basic and acidic residues" evidence="1">
    <location>
        <begin position="73"/>
        <end position="82"/>
    </location>
</feature>
<evidence type="ECO:0000313" key="3">
    <source>
        <dbReference type="Proteomes" id="UP000799302"/>
    </source>
</evidence>
<gene>
    <name evidence="2" type="ORF">BT63DRAFT_449556</name>
</gene>
<feature type="compositionally biased region" description="Acidic residues" evidence="1">
    <location>
        <begin position="822"/>
        <end position="833"/>
    </location>
</feature>
<dbReference type="SUPFAM" id="SSF46689">
    <property type="entry name" value="Homeodomain-like"/>
    <property type="match status" value="1"/>
</dbReference>
<dbReference type="GO" id="GO:0046982">
    <property type="term" value="F:protein heterodimerization activity"/>
    <property type="evidence" value="ECO:0007669"/>
    <property type="project" value="InterPro"/>
</dbReference>
<feature type="region of interest" description="Disordered" evidence="1">
    <location>
        <begin position="544"/>
        <end position="623"/>
    </location>
</feature>
<feature type="compositionally biased region" description="Low complexity" evidence="1">
    <location>
        <begin position="726"/>
        <end position="743"/>
    </location>
</feature>
<dbReference type="GO" id="GO:0005634">
    <property type="term" value="C:nucleus"/>
    <property type="evidence" value="ECO:0007669"/>
    <property type="project" value="InterPro"/>
</dbReference>
<evidence type="ECO:0000256" key="1">
    <source>
        <dbReference type="SAM" id="MobiDB-lite"/>
    </source>
</evidence>
<sequence>MNYPPDAAQQLVTATQLDQQLSTHRQRNLRRFRTELGSIIDKYSKDFKGIGDEIDLETGAIVVDNGHIRAMADERDEYGRNDLEDEDDYEEEEEEEEYEEEEQEQEQPPPRRRIVYDSEDEYLQEDDDEDIPSPTFSDKENHRPVFGEMTTQDASDQPSPSQSPEPAPAPAPAPAMQPEVADVLLHFIEAAKRMEPLLAKYSRNHADLQHYWDAAPTTEGRRQPDPHEEWRASKRQRVEGASRSHRENHSSHPNGHSATSHPYTGYDHSRQQQRPLPQTPGHNFLDGPGDGTRAGALSDEAFYARANTPGMPSLWESESDHPYGQMINGKKPKRKINTAALHKVRAPDGRFTPLDSNRVSRLRNEIGDSDGDGNIRDGSDGSLDQSSTDLPGGSRSARSRRKKNSGPPVKTGRPPALFTSEEDTLLLQLFASGLSCREVTDHFPGRSSRQVRYHFQHHLSGTLPIRSSVDRQFEQGLDSALPQLPNQYRSFTHNDPTAPQTAQPVQAERMQLAARPASSPYGVPFQPQRLPSVTREVRAASFTPYGQPFQPTRSTVSPYGAPFQAPTARLPHEPPSTPSIPVDPLLSSSTSPPETSIAAPKQVQEPTILPLPSQNPAAMSKVQRRLLPRPASSSSLGEVPSAITRTMGHVDPSAPAYSSPGRVPVAIAKARPQIPRFSSSSSPGQVHVAAPKAREQVDPRLTPSSSPGQLPLASSKAKAAMEDQPTYSSSSSDKASTATLKAKGLAEDRRSSLSSVGQAAAAKPKMKEPASRPSSQSKSATNVAKRTKSTPTKSSEKSLTPRRVSSTPGRVRISQLMYELRSEDEDDEDEPAQIEDTAGETSQYEEETEDEDILLISAPQALRKKQPKTAIR</sequence>
<name>A0A6A6UT14_9PEZI</name>
<feature type="compositionally biased region" description="Low complexity" evidence="1">
    <location>
        <begin position="584"/>
        <end position="596"/>
    </location>
</feature>
<dbReference type="InterPro" id="IPR018465">
    <property type="entry name" value="Scm3/HJURP"/>
</dbReference>
<feature type="compositionally biased region" description="Basic and acidic residues" evidence="1">
    <location>
        <begin position="219"/>
        <end position="250"/>
    </location>
</feature>
<feature type="region of interest" description="Disordered" evidence="1">
    <location>
        <begin position="212"/>
        <end position="295"/>
    </location>
</feature>
<dbReference type="EMBL" id="MU004230">
    <property type="protein sequence ID" value="KAF2674567.1"/>
    <property type="molecule type" value="Genomic_DNA"/>
</dbReference>
<evidence type="ECO:0000313" key="2">
    <source>
        <dbReference type="EMBL" id="KAF2674567.1"/>
    </source>
</evidence>
<dbReference type="OrthoDB" id="2420608at2759"/>
<dbReference type="GO" id="GO:0042393">
    <property type="term" value="F:histone binding"/>
    <property type="evidence" value="ECO:0007669"/>
    <property type="project" value="InterPro"/>
</dbReference>
<feature type="compositionally biased region" description="Basic residues" evidence="1">
    <location>
        <begin position="862"/>
        <end position="872"/>
    </location>
</feature>
<proteinExistence type="predicted"/>
<reference evidence="2" key="1">
    <citation type="journal article" date="2020" name="Stud. Mycol.">
        <title>101 Dothideomycetes genomes: a test case for predicting lifestyles and emergence of pathogens.</title>
        <authorList>
            <person name="Haridas S."/>
            <person name="Albert R."/>
            <person name="Binder M."/>
            <person name="Bloem J."/>
            <person name="Labutti K."/>
            <person name="Salamov A."/>
            <person name="Andreopoulos B."/>
            <person name="Baker S."/>
            <person name="Barry K."/>
            <person name="Bills G."/>
            <person name="Bluhm B."/>
            <person name="Cannon C."/>
            <person name="Castanera R."/>
            <person name="Culley D."/>
            <person name="Daum C."/>
            <person name="Ezra D."/>
            <person name="Gonzalez J."/>
            <person name="Henrissat B."/>
            <person name="Kuo A."/>
            <person name="Liang C."/>
            <person name="Lipzen A."/>
            <person name="Lutzoni F."/>
            <person name="Magnuson J."/>
            <person name="Mondo S."/>
            <person name="Nolan M."/>
            <person name="Ohm R."/>
            <person name="Pangilinan J."/>
            <person name="Park H.-J."/>
            <person name="Ramirez L."/>
            <person name="Alfaro M."/>
            <person name="Sun H."/>
            <person name="Tritt A."/>
            <person name="Yoshinaga Y."/>
            <person name="Zwiers L.-H."/>
            <person name="Turgeon B."/>
            <person name="Goodwin S."/>
            <person name="Spatafora J."/>
            <person name="Crous P."/>
            <person name="Grigoriev I."/>
        </authorList>
    </citation>
    <scope>NUCLEOTIDE SEQUENCE</scope>
    <source>
        <strain evidence="2">CBS 115976</strain>
    </source>
</reference>
<feature type="compositionally biased region" description="Acidic residues" evidence="1">
    <location>
        <begin position="843"/>
        <end position="853"/>
    </location>
</feature>
<feature type="compositionally biased region" description="Polar residues" evidence="1">
    <location>
        <begin position="772"/>
        <end position="784"/>
    </location>
</feature>
<feature type="compositionally biased region" description="Acidic residues" evidence="1">
    <location>
        <begin position="83"/>
        <end position="105"/>
    </location>
</feature>
<dbReference type="Pfam" id="PF10384">
    <property type="entry name" value="Scm3"/>
    <property type="match status" value="1"/>
</dbReference>
<dbReference type="AlphaFoldDB" id="A0A6A6UT14"/>
<dbReference type="InterPro" id="IPR001005">
    <property type="entry name" value="SANT/Myb"/>
</dbReference>
<organism evidence="2 3">
    <name type="scientific">Microthyrium microscopicum</name>
    <dbReference type="NCBI Taxonomy" id="703497"/>
    <lineage>
        <taxon>Eukaryota</taxon>
        <taxon>Fungi</taxon>
        <taxon>Dikarya</taxon>
        <taxon>Ascomycota</taxon>
        <taxon>Pezizomycotina</taxon>
        <taxon>Dothideomycetes</taxon>
        <taxon>Dothideomycetes incertae sedis</taxon>
        <taxon>Microthyriales</taxon>
        <taxon>Microthyriaceae</taxon>
        <taxon>Microthyrium</taxon>
    </lineage>
</organism>
<dbReference type="Gene3D" id="1.10.20.10">
    <property type="entry name" value="Histone, subunit A"/>
    <property type="match status" value="1"/>
</dbReference>
<feature type="region of interest" description="Disordered" evidence="1">
    <location>
        <begin position="675"/>
        <end position="872"/>
    </location>
</feature>
<feature type="compositionally biased region" description="Acidic residues" evidence="1">
    <location>
        <begin position="117"/>
        <end position="131"/>
    </location>
</feature>
<dbReference type="Proteomes" id="UP000799302">
    <property type="component" value="Unassembled WGS sequence"/>
</dbReference>
<feature type="region of interest" description="Disordered" evidence="1">
    <location>
        <begin position="310"/>
        <end position="417"/>
    </location>
</feature>
<dbReference type="CDD" id="cd00167">
    <property type="entry name" value="SANT"/>
    <property type="match status" value="1"/>
</dbReference>
<protein>
    <recommendedName>
        <fullName evidence="4">Myb-like domain-containing protein</fullName>
    </recommendedName>
</protein>
<dbReference type="InterPro" id="IPR009057">
    <property type="entry name" value="Homeodomain-like_sf"/>
</dbReference>
<accession>A0A6A6UT14</accession>
<dbReference type="InterPro" id="IPR009072">
    <property type="entry name" value="Histone-fold"/>
</dbReference>
<feature type="region of interest" description="Disordered" evidence="1">
    <location>
        <begin position="73"/>
        <end position="177"/>
    </location>
</feature>
<feature type="compositionally biased region" description="Pro residues" evidence="1">
    <location>
        <begin position="161"/>
        <end position="175"/>
    </location>
</feature>